<dbReference type="Proteomes" id="UP001168524">
    <property type="component" value="Unassembled WGS sequence"/>
</dbReference>
<comment type="caution">
    <text evidence="6">The sequence shown here is derived from an EMBL/GenBank/DDBJ whole genome shotgun (WGS) entry which is preliminary data.</text>
</comment>
<dbReference type="PROSITE" id="PS50042">
    <property type="entry name" value="CNMP_BINDING_3"/>
    <property type="match status" value="1"/>
</dbReference>
<dbReference type="Gene3D" id="2.60.120.10">
    <property type="entry name" value="Jelly Rolls"/>
    <property type="match status" value="1"/>
</dbReference>
<evidence type="ECO:0000256" key="1">
    <source>
        <dbReference type="ARBA" id="ARBA00023015"/>
    </source>
</evidence>
<dbReference type="PANTHER" id="PTHR24567:SF26">
    <property type="entry name" value="REGULATORY PROTEIN YEIL"/>
    <property type="match status" value="1"/>
</dbReference>
<dbReference type="PANTHER" id="PTHR24567">
    <property type="entry name" value="CRP FAMILY TRANSCRIPTIONAL REGULATORY PROTEIN"/>
    <property type="match status" value="1"/>
</dbReference>
<evidence type="ECO:0000259" key="5">
    <source>
        <dbReference type="PROSITE" id="PS51063"/>
    </source>
</evidence>
<feature type="domain" description="Cyclic nucleotide-binding" evidence="4">
    <location>
        <begin position="23"/>
        <end position="143"/>
    </location>
</feature>
<dbReference type="InterPro" id="IPR014710">
    <property type="entry name" value="RmlC-like_jellyroll"/>
</dbReference>
<dbReference type="SMART" id="SM00100">
    <property type="entry name" value="cNMP"/>
    <property type="match status" value="1"/>
</dbReference>
<feature type="domain" description="HTH crp-type" evidence="5">
    <location>
        <begin position="157"/>
        <end position="230"/>
    </location>
</feature>
<dbReference type="Pfam" id="PF13545">
    <property type="entry name" value="HTH_Crp_2"/>
    <property type="match status" value="1"/>
</dbReference>
<evidence type="ECO:0000313" key="6">
    <source>
        <dbReference type="EMBL" id="MDN0014119.1"/>
    </source>
</evidence>
<dbReference type="Pfam" id="PF00027">
    <property type="entry name" value="cNMP_binding"/>
    <property type="match status" value="1"/>
</dbReference>
<organism evidence="6 7">
    <name type="scientific">Acinetobacter thutiue</name>
    <dbReference type="NCBI Taxonomy" id="2998078"/>
    <lineage>
        <taxon>Bacteria</taxon>
        <taxon>Pseudomonadati</taxon>
        <taxon>Pseudomonadota</taxon>
        <taxon>Gammaproteobacteria</taxon>
        <taxon>Moraxellales</taxon>
        <taxon>Moraxellaceae</taxon>
        <taxon>Acinetobacter</taxon>
    </lineage>
</organism>
<dbReference type="SUPFAM" id="SSF51206">
    <property type="entry name" value="cAMP-binding domain-like"/>
    <property type="match status" value="1"/>
</dbReference>
<accession>A0ABT7WNG2</accession>
<evidence type="ECO:0000256" key="2">
    <source>
        <dbReference type="ARBA" id="ARBA00023125"/>
    </source>
</evidence>
<dbReference type="EMBL" id="JAUDZE010000002">
    <property type="protein sequence ID" value="MDN0014119.1"/>
    <property type="molecule type" value="Genomic_DNA"/>
</dbReference>
<dbReference type="InterPro" id="IPR036390">
    <property type="entry name" value="WH_DNA-bd_sf"/>
</dbReference>
<dbReference type="InterPro" id="IPR050397">
    <property type="entry name" value="Env_Response_Regulators"/>
</dbReference>
<dbReference type="InterPro" id="IPR036388">
    <property type="entry name" value="WH-like_DNA-bd_sf"/>
</dbReference>
<keyword evidence="3" id="KW-0804">Transcription</keyword>
<sequence>MLAIGHVSNTRQRLELILEQDDVFKAFASDTQQLLLQQVSFRRFRSGQLILSHQQTVADIYVLLNGSLQVGWLQNNGQLKVVNYTANYSAFNLVSFLQNKPVNYDFFAVGQVDIAVLSGQIFLEQLQQQPQAMWQILQLLSQRMYSLFEQSRYTHTANSTQHIAYYLEQLARQYGKESNNGCSIHLRMTQQDFAELFGISRQTLAKKLQPFLRQGILEWNYSQIHILDIQRLRQLCRLE</sequence>
<dbReference type="RefSeq" id="WP_267980348.1">
    <property type="nucleotide sequence ID" value="NZ_JAPQKF010000002.1"/>
</dbReference>
<evidence type="ECO:0000256" key="3">
    <source>
        <dbReference type="ARBA" id="ARBA00023163"/>
    </source>
</evidence>
<keyword evidence="2" id="KW-0238">DNA-binding</keyword>
<dbReference type="CDD" id="cd00038">
    <property type="entry name" value="CAP_ED"/>
    <property type="match status" value="1"/>
</dbReference>
<keyword evidence="7" id="KW-1185">Reference proteome</keyword>
<dbReference type="InterPro" id="IPR012318">
    <property type="entry name" value="HTH_CRP"/>
</dbReference>
<name>A0ABT7WNG2_9GAMM</name>
<reference evidence="6" key="1">
    <citation type="submission" date="2023-06" db="EMBL/GenBank/DDBJ databases">
        <title>Two novel species of Acinetobacter isolated from motorbike repairing workshop in Vietnam.</title>
        <authorList>
            <person name="Le N.T.T."/>
        </authorList>
    </citation>
    <scope>NUCLEOTIDE SEQUENCE</scope>
    <source>
        <strain evidence="6">VNH17</strain>
    </source>
</reference>
<evidence type="ECO:0000259" key="4">
    <source>
        <dbReference type="PROSITE" id="PS50042"/>
    </source>
</evidence>
<dbReference type="SMART" id="SM00419">
    <property type="entry name" value="HTH_CRP"/>
    <property type="match status" value="1"/>
</dbReference>
<dbReference type="PROSITE" id="PS51063">
    <property type="entry name" value="HTH_CRP_2"/>
    <property type="match status" value="1"/>
</dbReference>
<evidence type="ECO:0000313" key="7">
    <source>
        <dbReference type="Proteomes" id="UP001168524"/>
    </source>
</evidence>
<protein>
    <submittedName>
        <fullName evidence="6">Crp/Fnr family transcriptional regulator</fullName>
    </submittedName>
</protein>
<gene>
    <name evidence="6" type="ORF">QTA56_07695</name>
</gene>
<dbReference type="InterPro" id="IPR018490">
    <property type="entry name" value="cNMP-bd_dom_sf"/>
</dbReference>
<dbReference type="SUPFAM" id="SSF46785">
    <property type="entry name" value="Winged helix' DNA-binding domain"/>
    <property type="match status" value="1"/>
</dbReference>
<dbReference type="Gene3D" id="1.10.10.10">
    <property type="entry name" value="Winged helix-like DNA-binding domain superfamily/Winged helix DNA-binding domain"/>
    <property type="match status" value="1"/>
</dbReference>
<dbReference type="InterPro" id="IPR000595">
    <property type="entry name" value="cNMP-bd_dom"/>
</dbReference>
<proteinExistence type="predicted"/>
<keyword evidence="1" id="KW-0805">Transcription regulation</keyword>